<dbReference type="Proteomes" id="UP000805193">
    <property type="component" value="Unassembled WGS sequence"/>
</dbReference>
<gene>
    <name evidence="1" type="ORF">HPB47_012419</name>
</gene>
<reference evidence="1 2" key="1">
    <citation type="journal article" date="2020" name="Cell">
        <title>Large-Scale Comparative Analyses of Tick Genomes Elucidate Their Genetic Diversity and Vector Capacities.</title>
        <authorList>
            <consortium name="Tick Genome and Microbiome Consortium (TIGMIC)"/>
            <person name="Jia N."/>
            <person name="Wang J."/>
            <person name="Shi W."/>
            <person name="Du L."/>
            <person name="Sun Y."/>
            <person name="Zhan W."/>
            <person name="Jiang J.F."/>
            <person name="Wang Q."/>
            <person name="Zhang B."/>
            <person name="Ji P."/>
            <person name="Bell-Sakyi L."/>
            <person name="Cui X.M."/>
            <person name="Yuan T.T."/>
            <person name="Jiang B.G."/>
            <person name="Yang W.F."/>
            <person name="Lam T.T."/>
            <person name="Chang Q.C."/>
            <person name="Ding S.J."/>
            <person name="Wang X.J."/>
            <person name="Zhu J.G."/>
            <person name="Ruan X.D."/>
            <person name="Zhao L."/>
            <person name="Wei J.T."/>
            <person name="Ye R.Z."/>
            <person name="Que T.C."/>
            <person name="Du C.H."/>
            <person name="Zhou Y.H."/>
            <person name="Cheng J.X."/>
            <person name="Dai P.F."/>
            <person name="Guo W.B."/>
            <person name="Han X.H."/>
            <person name="Huang E.J."/>
            <person name="Li L.F."/>
            <person name="Wei W."/>
            <person name="Gao Y.C."/>
            <person name="Liu J.Z."/>
            <person name="Shao H.Z."/>
            <person name="Wang X."/>
            <person name="Wang C.C."/>
            <person name="Yang T.C."/>
            <person name="Huo Q.B."/>
            <person name="Li W."/>
            <person name="Chen H.Y."/>
            <person name="Chen S.E."/>
            <person name="Zhou L.G."/>
            <person name="Ni X.B."/>
            <person name="Tian J.H."/>
            <person name="Sheng Y."/>
            <person name="Liu T."/>
            <person name="Pan Y.S."/>
            <person name="Xia L.Y."/>
            <person name="Li J."/>
            <person name="Zhao F."/>
            <person name="Cao W.C."/>
        </authorList>
    </citation>
    <scope>NUCLEOTIDE SEQUENCE [LARGE SCALE GENOMIC DNA]</scope>
    <source>
        <strain evidence="1">Iper-2018</strain>
    </source>
</reference>
<dbReference type="EMBL" id="JABSTQ010011518">
    <property type="protein sequence ID" value="KAG0410455.1"/>
    <property type="molecule type" value="Genomic_DNA"/>
</dbReference>
<evidence type="ECO:0000313" key="2">
    <source>
        <dbReference type="Proteomes" id="UP000805193"/>
    </source>
</evidence>
<keyword evidence="2" id="KW-1185">Reference proteome</keyword>
<sequence length="1121" mass="123886">MPKRRNGEIPLPSGWDIGTDFDGKVYFIDHINKQTTWIDPRDRLTKPQSFADCIGNELPFGWEECYDQQVGVFYVDHTNKTNQIEDPRQQWRQLQEAMLKEYLLTAQDDLAAKREMVDVKNQRLTLAQDDFAQLSGTLAGLSLRAASSAVSLSSSTVSVASRASSLDPDLLRSDVGRAKHRVARLRRELDQVRSEVHQREQGLEALRRVEQQFCELPSGYSLDQAKAVLEELCNVQRSLGKGHRERADLLQKLWRLKGGADAGIARAAAARAPQHGLSDGPVWGLARTRLSYDEARREVQRIQRELADLEDRLSPGQAESDQDRLLLVREKEQLLHELRGRVGRCESDALWEEIGRLERDLGDALECSNRAIADRLRLHDQKQQLLQQLRDATRLTACLETRMQSLSASTLSASSSSSLGSLSTGSSRGSLASLSFPDIYGGCVVLDVPCRGHRGSGCSPPLSPRSSLSSLSPPVSPHCDGCKGVVEGLRPRGPEPPLSPICEQEGLRAGGVSAAVSDESVAGDSGVYEAAPPRPGEEEDEEEEDEDDDDDDDDDDEEDDDPLENSELSGCIHLQLRLRHCSGDGFLHLGLERARHLTPVANGSSICVRATVLPGGPECGWRSSPWLRLPRKGEEVAEEAEEEESLGKQELQLPVGPRLGSGQVLQLQLWSQSPHMVQECLGCGQLPLCGLGPSTVWLRWLELRPPETASAARDESSDESTVISSRTSTLTRSPEMRCRRDPADERGGRQSPSPLAEEEEAISRCDKETNTECVFLPEGRRGRKGVAGDPAAALHGPPTPQVPVKRSQTFGPVGHRYVCRLNRSDSDSAMPLYRKSGPFQRNAMERRSLRCKKAAAAAQAGVQPPKRHNGGRTSLDLALDLQASQTSLQLLQQDLTRLREMKRRLEDTRARGETEVPAWLADDEQLRQVLAAADRQATRQTVEEKKTEKLLKKTSREIYRLRKSRKKQPDMAFFREKMAFLTRAQSSVPTLPPESEVTEPPTVATSATPATPRRYEYTVDPVFGVQSLFPKAEQTTHQVPRSVLRSLPYVPETSRPPAAHGCGSGHGAPVRAVPSLVHPSRANGAWEETLLEGGTAARLHFLRVLYLFTPLKKLLVPTCLL</sequence>
<protein>
    <submittedName>
        <fullName evidence="1">Uncharacterized protein</fullName>
    </submittedName>
</protein>
<name>A0AC60NTL0_IXOPE</name>
<organism evidence="1 2">
    <name type="scientific">Ixodes persulcatus</name>
    <name type="common">Taiga tick</name>
    <dbReference type="NCBI Taxonomy" id="34615"/>
    <lineage>
        <taxon>Eukaryota</taxon>
        <taxon>Metazoa</taxon>
        <taxon>Ecdysozoa</taxon>
        <taxon>Arthropoda</taxon>
        <taxon>Chelicerata</taxon>
        <taxon>Arachnida</taxon>
        <taxon>Acari</taxon>
        <taxon>Parasitiformes</taxon>
        <taxon>Ixodida</taxon>
        <taxon>Ixodoidea</taxon>
        <taxon>Ixodidae</taxon>
        <taxon>Ixodinae</taxon>
        <taxon>Ixodes</taxon>
    </lineage>
</organism>
<evidence type="ECO:0000313" key="1">
    <source>
        <dbReference type="EMBL" id="KAG0410455.1"/>
    </source>
</evidence>
<accession>A0AC60NTL0</accession>
<proteinExistence type="predicted"/>
<comment type="caution">
    <text evidence="1">The sequence shown here is derived from an EMBL/GenBank/DDBJ whole genome shotgun (WGS) entry which is preliminary data.</text>
</comment>